<dbReference type="EMBL" id="GEDC01009705">
    <property type="protein sequence ID" value="JAS27593.1"/>
    <property type="molecule type" value="Transcribed_RNA"/>
</dbReference>
<dbReference type="AlphaFoldDB" id="A0A1B6DPP6"/>
<evidence type="ECO:0000313" key="1">
    <source>
        <dbReference type="EMBL" id="JAS27593.1"/>
    </source>
</evidence>
<organism evidence="1">
    <name type="scientific">Clastoptera arizonana</name>
    <name type="common">Arizona spittle bug</name>
    <dbReference type="NCBI Taxonomy" id="38151"/>
    <lineage>
        <taxon>Eukaryota</taxon>
        <taxon>Metazoa</taxon>
        <taxon>Ecdysozoa</taxon>
        <taxon>Arthropoda</taxon>
        <taxon>Hexapoda</taxon>
        <taxon>Insecta</taxon>
        <taxon>Pterygota</taxon>
        <taxon>Neoptera</taxon>
        <taxon>Paraneoptera</taxon>
        <taxon>Hemiptera</taxon>
        <taxon>Auchenorrhyncha</taxon>
        <taxon>Cercopoidea</taxon>
        <taxon>Clastopteridae</taxon>
        <taxon>Clastoptera</taxon>
    </lineage>
</organism>
<sequence>LTPICLILSKTTTGFIIELYNVSQEISCLLAVARLDAVVVERVGQFKLPLYLGDVAALDLVQLLHSVLESCPTAVIVSTSLYLLVRVGIQHFQDLIQEIDAGCETVEISLVGLVHAGGEGTAGLGGEVVDGLLQTDVACLSVLGFGVDEVLFQDLYRFRHKGSFVDTGIRGVHEGLDFGEEVVQVVGVALHGAVAVGVVPTFSLGIKAR</sequence>
<name>A0A1B6DPP6_9HEMI</name>
<proteinExistence type="predicted"/>
<accession>A0A1B6DPP6</accession>
<protein>
    <submittedName>
        <fullName evidence="1">Uncharacterized protein</fullName>
    </submittedName>
</protein>
<gene>
    <name evidence="1" type="ORF">g.7096</name>
</gene>
<feature type="non-terminal residue" evidence="1">
    <location>
        <position position="1"/>
    </location>
</feature>
<reference evidence="1" key="1">
    <citation type="submission" date="2015-12" db="EMBL/GenBank/DDBJ databases">
        <title>De novo transcriptome assembly of four potential Pierce s Disease insect vectors from Arizona vineyards.</title>
        <authorList>
            <person name="Tassone E.E."/>
        </authorList>
    </citation>
    <scope>NUCLEOTIDE SEQUENCE</scope>
</reference>